<keyword evidence="2" id="KW-0812">Transmembrane</keyword>
<dbReference type="OrthoDB" id="9978059at2"/>
<dbReference type="EMBL" id="JACHET010000001">
    <property type="protein sequence ID" value="MBB6183194.1"/>
    <property type="molecule type" value="Genomic_DNA"/>
</dbReference>
<evidence type="ECO:0000313" key="3">
    <source>
        <dbReference type="EMBL" id="KGI78314.1"/>
    </source>
</evidence>
<keyword evidence="2" id="KW-0472">Membrane</keyword>
<evidence type="ECO:0000313" key="4">
    <source>
        <dbReference type="EMBL" id="MBB6183194.1"/>
    </source>
</evidence>
<feature type="compositionally biased region" description="Pro residues" evidence="1">
    <location>
        <begin position="10"/>
        <end position="26"/>
    </location>
</feature>
<keyword evidence="2" id="KW-1133">Transmembrane helix</keyword>
<accession>A0A099CX27</accession>
<feature type="transmembrane region" description="Helical" evidence="2">
    <location>
        <begin position="93"/>
        <end position="116"/>
    </location>
</feature>
<dbReference type="HOGENOM" id="CLU_2047286_0_0_6"/>
<feature type="transmembrane region" description="Helical" evidence="2">
    <location>
        <begin position="63"/>
        <end position="81"/>
    </location>
</feature>
<gene>
    <name evidence="4" type="ORF">HNQ86_000539</name>
    <name evidence="3" type="ORF">LF63_0108355</name>
</gene>
<dbReference type="EMBL" id="JROI01000010">
    <property type="protein sequence ID" value="KGI78314.1"/>
    <property type="molecule type" value="Genomic_DNA"/>
</dbReference>
<keyword evidence="5" id="KW-1185">Reference proteome</keyword>
<protein>
    <submittedName>
        <fullName evidence="3">Uncharacterized protein</fullName>
    </submittedName>
</protein>
<organism evidence="3 5">
    <name type="scientific">Oleiagrimonas soli</name>
    <dbReference type="NCBI Taxonomy" id="1543381"/>
    <lineage>
        <taxon>Bacteria</taxon>
        <taxon>Pseudomonadati</taxon>
        <taxon>Pseudomonadota</taxon>
        <taxon>Gammaproteobacteria</taxon>
        <taxon>Lysobacterales</taxon>
        <taxon>Rhodanobacteraceae</taxon>
        <taxon>Oleiagrimonas</taxon>
    </lineage>
</organism>
<feature type="region of interest" description="Disordered" evidence="1">
    <location>
        <begin position="1"/>
        <end position="37"/>
    </location>
</feature>
<comment type="caution">
    <text evidence="3">The sequence shown here is derived from an EMBL/GenBank/DDBJ whole genome shotgun (WGS) entry which is preliminary data.</text>
</comment>
<reference evidence="3 5" key="1">
    <citation type="submission" date="2014-09" db="EMBL/GenBank/DDBJ databases">
        <title>Xanthomonadaceae 3.5X direct submission.</title>
        <authorList>
            <person name="Fang T."/>
            <person name="Wang H."/>
        </authorList>
    </citation>
    <scope>NUCLEOTIDE SEQUENCE [LARGE SCALE GENOMIC DNA]</scope>
    <source>
        <strain evidence="3 5">3.5X</strain>
    </source>
</reference>
<feature type="transmembrane region" description="Helical" evidence="2">
    <location>
        <begin position="39"/>
        <end position="57"/>
    </location>
</feature>
<evidence type="ECO:0000313" key="5">
    <source>
        <dbReference type="Proteomes" id="UP000029708"/>
    </source>
</evidence>
<dbReference type="AlphaFoldDB" id="A0A099CX27"/>
<evidence type="ECO:0000256" key="2">
    <source>
        <dbReference type="SAM" id="Phobius"/>
    </source>
</evidence>
<reference evidence="4 6" key="2">
    <citation type="submission" date="2020-08" db="EMBL/GenBank/DDBJ databases">
        <title>Genomic Encyclopedia of Type Strains, Phase IV (KMG-IV): sequencing the most valuable type-strain genomes for metagenomic binning, comparative biology and taxonomic classification.</title>
        <authorList>
            <person name="Goeker M."/>
        </authorList>
    </citation>
    <scope>NUCLEOTIDE SEQUENCE [LARGE SCALE GENOMIC DNA]</scope>
    <source>
        <strain evidence="4 6">DSM 107085</strain>
    </source>
</reference>
<name>A0A099CX27_9GAMM</name>
<sequence>MSDIELDPQRPAPPPPPDRPPAPTPSGDPSSKPPRRGSIAAGIGLAWLIMIAGHLLLTPFGGLAFTPLPEALVGVAAAVCYGKGIPRTGQGLLLGLASLLAVILLLVAACFGMLALGSFH</sequence>
<proteinExistence type="predicted"/>
<dbReference type="RefSeq" id="WP_043100982.1">
    <property type="nucleotide sequence ID" value="NZ_JACHET010000001.1"/>
</dbReference>
<evidence type="ECO:0000313" key="6">
    <source>
        <dbReference type="Proteomes" id="UP000560000"/>
    </source>
</evidence>
<dbReference type="Proteomes" id="UP000560000">
    <property type="component" value="Unassembled WGS sequence"/>
</dbReference>
<dbReference type="Proteomes" id="UP000029708">
    <property type="component" value="Unassembled WGS sequence"/>
</dbReference>
<evidence type="ECO:0000256" key="1">
    <source>
        <dbReference type="SAM" id="MobiDB-lite"/>
    </source>
</evidence>